<dbReference type="AlphaFoldDB" id="A0A239GKM5"/>
<evidence type="ECO:0000313" key="5">
    <source>
        <dbReference type="Proteomes" id="UP000198304"/>
    </source>
</evidence>
<name>A0A239GKM5_9FIRM</name>
<keyword evidence="5" id="KW-1185">Reference proteome</keyword>
<evidence type="ECO:0008006" key="6">
    <source>
        <dbReference type="Google" id="ProtNLM"/>
    </source>
</evidence>
<evidence type="ECO:0000259" key="1">
    <source>
        <dbReference type="Pfam" id="PF13032"/>
    </source>
</evidence>
<dbReference type="Proteomes" id="UP000198304">
    <property type="component" value="Unassembled WGS sequence"/>
</dbReference>
<feature type="domain" description="Prokaryotic pPIWI-RE MID" evidence="3">
    <location>
        <begin position="454"/>
        <end position="558"/>
    </location>
</feature>
<dbReference type="InterPro" id="IPR024996">
    <property type="entry name" value="RNaseH_pPIWI_RE"/>
</dbReference>
<organism evidence="4 5">
    <name type="scientific">Anaerovirgula multivorans</name>
    <dbReference type="NCBI Taxonomy" id="312168"/>
    <lineage>
        <taxon>Bacteria</taxon>
        <taxon>Bacillati</taxon>
        <taxon>Bacillota</taxon>
        <taxon>Clostridia</taxon>
        <taxon>Peptostreptococcales</taxon>
        <taxon>Natronincolaceae</taxon>
        <taxon>Anaerovirgula</taxon>
    </lineage>
</organism>
<proteinExistence type="predicted"/>
<dbReference type="EMBL" id="FZOJ01000017">
    <property type="protein sequence ID" value="SNS69846.1"/>
    <property type="molecule type" value="Genomic_DNA"/>
</dbReference>
<gene>
    <name evidence="4" type="ORF">SAMN05446037_101768</name>
</gene>
<protein>
    <recommendedName>
        <fullName evidence="6">Piwi domain-containing protein</fullName>
    </recommendedName>
</protein>
<evidence type="ECO:0000259" key="2">
    <source>
        <dbReference type="Pfam" id="PF13111"/>
    </source>
</evidence>
<evidence type="ECO:0000259" key="3">
    <source>
        <dbReference type="Pfam" id="PF18157"/>
    </source>
</evidence>
<reference evidence="4 5" key="1">
    <citation type="submission" date="2017-06" db="EMBL/GenBank/DDBJ databases">
        <authorList>
            <person name="Kim H.J."/>
            <person name="Triplett B.A."/>
        </authorList>
    </citation>
    <scope>NUCLEOTIDE SEQUENCE [LARGE SCALE GENOMIC DNA]</scope>
    <source>
        <strain evidence="4 5">SCA</strain>
    </source>
</reference>
<dbReference type="Pfam" id="PF13111">
    <property type="entry name" value="pPIWI_RE_X"/>
    <property type="match status" value="1"/>
</dbReference>
<feature type="domain" description="pPIWI-RE module N-terminal" evidence="2">
    <location>
        <begin position="12"/>
        <end position="349"/>
    </location>
</feature>
<dbReference type="InterPro" id="IPR025085">
    <property type="entry name" value="pPIWI_RE_X"/>
</dbReference>
<evidence type="ECO:0000313" key="4">
    <source>
        <dbReference type="EMBL" id="SNS69846.1"/>
    </source>
</evidence>
<dbReference type="InterPro" id="IPR040496">
    <property type="entry name" value="MID_pPIWI_RE"/>
</dbReference>
<feature type="domain" description="pPIWI-RE RNaseH" evidence="1">
    <location>
        <begin position="587"/>
        <end position="808"/>
    </location>
</feature>
<dbReference type="Pfam" id="PF13032">
    <property type="entry name" value="RNaseH_pPIWI_RE"/>
    <property type="match status" value="1"/>
</dbReference>
<accession>A0A239GKM5</accession>
<dbReference type="Pfam" id="PF18157">
    <property type="entry name" value="MID_pPIWI_RE"/>
    <property type="match status" value="1"/>
</dbReference>
<dbReference type="OrthoDB" id="2483160at2"/>
<sequence length="812" mass="95023">MSKSQMLQLHQFEINQNNILDRELYVYSWPEKLINIVLNSNNGVKLKYPIRNLSELITLAIDYVIYTRNNVRLDRYWIFSLKEISAETVTSLIQEWLLVNEIKSLSISELRIENPVKITTKDLFDEPYKYDIFGLIPQLYNFEFCSHKIEMPSLNNRELEFLPVIGTKREALAISKTFDYPVKKTDVERFSYAITSRLVYNREFPDKMFLNIYTGIKVWVCKPLVNIQKLKNFIPGKHSSSVYIYKENEYLNNKRKKLVELMYIRDEKNHYKFNEFADSIFANLLKLDLFEAITNPNEHSDFASSDSNDIILLTNNKVTEKVQYGAGLPERLDIFNAFKALFPDLIVRELIGVAHVNGRAITKKKKSLEDIEGLNNQYDDLEFIDTKSDKSFYENPPVFIPHEDKIIIEIFTSNDRLIDAFIEFAVKILSLNMPIDKYNYRSCDGYEVEFVTRNENICRGLTKAEQKNRNLRKNEIKDLLKSDNYDSKHIISLIDIEAFHLSGEDKVRDQDPKKIIRSAFKDQGRVTQFINGFEKEDKDDKYRLVSSLYDLFSAAGFMDYEYFKHGFDSQVFLGLSTCKSSRGNFIVLSKIENGQVTYKVCGLSDNEWLPLSGLLPKLQWYTLKNIEGLKIDKGLFQQWITDQLNSLNDYSKEYLFYFDASLRRSYWPFAMNSDLKVENLRLVNPENFKLIRVNTTSEVPEYNIFKDANDTEGINRNQGLFSNDYKVFYSVGARPDTIRVNKKETKITDATKMITKQRIVEFVILTDDPEENLLLAAKSHALRKLNLTFDFSTKYPLPLYANDRFGEYLELY</sequence>
<dbReference type="RefSeq" id="WP_089283887.1">
    <property type="nucleotide sequence ID" value="NZ_FZOJ01000017.1"/>
</dbReference>